<protein>
    <submittedName>
        <fullName evidence="1">Uncharacterized protein</fullName>
    </submittedName>
</protein>
<proteinExistence type="predicted"/>
<evidence type="ECO:0000313" key="2">
    <source>
        <dbReference type="Proteomes" id="UP000627205"/>
    </source>
</evidence>
<dbReference type="Proteomes" id="UP000627205">
    <property type="component" value="Unassembled WGS sequence"/>
</dbReference>
<gene>
    <name evidence="1" type="ORF">GCM10011430_14510</name>
</gene>
<comment type="caution">
    <text evidence="1">The sequence shown here is derived from an EMBL/GenBank/DDBJ whole genome shotgun (WGS) entry which is preliminary data.</text>
</comment>
<sequence length="141" mass="16083">MSTVMDSALPAIDSGNGLTTFLSSPVIREGDWQAYLTRTVDMYSETHELADLEILAEYKRQCAFDYLGKRAQKQGGVCSKKPRILSPDVVKRLEESNRAKRYARYPWIEKLLKLMAEIERLQEENAASQNVFSLVQPTRNP</sequence>
<organism evidence="1 2">
    <name type="scientific">Oxalicibacterium solurbis</name>
    <dbReference type="NCBI Taxonomy" id="69280"/>
    <lineage>
        <taxon>Bacteria</taxon>
        <taxon>Pseudomonadati</taxon>
        <taxon>Pseudomonadota</taxon>
        <taxon>Betaproteobacteria</taxon>
        <taxon>Burkholderiales</taxon>
        <taxon>Oxalobacteraceae</taxon>
        <taxon>Oxalicibacterium</taxon>
    </lineage>
</organism>
<name>A0A8J3AWK6_9BURK</name>
<reference evidence="1" key="1">
    <citation type="journal article" date="2014" name="Int. J. Syst. Evol. Microbiol.">
        <title>Complete genome sequence of Corynebacterium casei LMG S-19264T (=DSM 44701T), isolated from a smear-ripened cheese.</title>
        <authorList>
            <consortium name="US DOE Joint Genome Institute (JGI-PGF)"/>
            <person name="Walter F."/>
            <person name="Albersmeier A."/>
            <person name="Kalinowski J."/>
            <person name="Ruckert C."/>
        </authorList>
    </citation>
    <scope>NUCLEOTIDE SEQUENCE</scope>
    <source>
        <strain evidence="1">CCM 7664</strain>
    </source>
</reference>
<dbReference type="RefSeq" id="WP_188420347.1">
    <property type="nucleotide sequence ID" value="NZ_BMDP01000002.1"/>
</dbReference>
<accession>A0A8J3AWK6</accession>
<keyword evidence="2" id="KW-1185">Reference proteome</keyword>
<dbReference type="AlphaFoldDB" id="A0A8J3AWK6"/>
<evidence type="ECO:0000313" key="1">
    <source>
        <dbReference type="EMBL" id="GGI54277.1"/>
    </source>
</evidence>
<reference evidence="1" key="2">
    <citation type="submission" date="2020-09" db="EMBL/GenBank/DDBJ databases">
        <authorList>
            <person name="Sun Q."/>
            <person name="Sedlacek I."/>
        </authorList>
    </citation>
    <scope>NUCLEOTIDE SEQUENCE</scope>
    <source>
        <strain evidence="1">CCM 7664</strain>
    </source>
</reference>
<dbReference type="EMBL" id="BMDP01000002">
    <property type="protein sequence ID" value="GGI54277.1"/>
    <property type="molecule type" value="Genomic_DNA"/>
</dbReference>